<dbReference type="RefSeq" id="WP_085790719.1">
    <property type="nucleotide sequence ID" value="NZ_FWFK01000001.1"/>
</dbReference>
<dbReference type="Proteomes" id="UP000193570">
    <property type="component" value="Unassembled WGS sequence"/>
</dbReference>
<keyword evidence="3" id="KW-1185">Reference proteome</keyword>
<dbReference type="InterPro" id="IPR003754">
    <property type="entry name" value="4pyrrol_synth_uPrphyn_synth"/>
</dbReference>
<evidence type="ECO:0000313" key="3">
    <source>
        <dbReference type="Proteomes" id="UP000193570"/>
    </source>
</evidence>
<protein>
    <submittedName>
        <fullName evidence="2">Uroporphyrinogen-III synthase</fullName>
    </submittedName>
</protein>
<evidence type="ECO:0000313" key="2">
    <source>
        <dbReference type="EMBL" id="SLN24741.1"/>
    </source>
</evidence>
<dbReference type="Gene3D" id="3.40.50.10090">
    <property type="match status" value="2"/>
</dbReference>
<dbReference type="Pfam" id="PF02602">
    <property type="entry name" value="HEM4"/>
    <property type="match status" value="1"/>
</dbReference>
<dbReference type="EMBL" id="FWFK01000001">
    <property type="protein sequence ID" value="SLN24741.1"/>
    <property type="molecule type" value="Genomic_DNA"/>
</dbReference>
<organism evidence="2 3">
    <name type="scientific">Roseivivax jejudonensis</name>
    <dbReference type="NCBI Taxonomy" id="1529041"/>
    <lineage>
        <taxon>Bacteria</taxon>
        <taxon>Pseudomonadati</taxon>
        <taxon>Pseudomonadota</taxon>
        <taxon>Alphaproteobacteria</taxon>
        <taxon>Rhodobacterales</taxon>
        <taxon>Roseobacteraceae</taxon>
        <taxon>Roseivivax</taxon>
    </lineage>
</organism>
<name>A0A1X6YLG6_9RHOB</name>
<evidence type="ECO:0000259" key="1">
    <source>
        <dbReference type="Pfam" id="PF02602"/>
    </source>
</evidence>
<accession>A0A1X6YLG6</accession>
<proteinExistence type="predicted"/>
<sequence>MSAPVPLLLTRPEAGSARFLERLRARHLDGFVPVVSPLISIVHRPHLPEIPPDTLLVFTSAHAVQAYAGAGGPPGAHAFAVGDATAAAARDAGLEPVSAGGTVETLLTHLLAKRPDKPILHLRGRVTRGDLVGRLRAEGLTAGAAIVYDQPACPLSTEARAALDATAPVIAPVFSPRTARLLARAAPIRAPLLVAAMSNRVADALEPLAPLRMHVAEAPDAAAMADAVAALLQEAAMLEAGGGAE</sequence>
<gene>
    <name evidence="2" type="ORF">ROJ8625_01027</name>
</gene>
<dbReference type="InterPro" id="IPR036108">
    <property type="entry name" value="4pyrrol_syn_uPrphyn_synt_sf"/>
</dbReference>
<dbReference type="GO" id="GO:0033014">
    <property type="term" value="P:tetrapyrrole biosynthetic process"/>
    <property type="evidence" value="ECO:0007669"/>
    <property type="project" value="InterPro"/>
</dbReference>
<dbReference type="AlphaFoldDB" id="A0A1X6YLG6"/>
<dbReference type="CDD" id="cd06578">
    <property type="entry name" value="HemD"/>
    <property type="match status" value="1"/>
</dbReference>
<dbReference type="SUPFAM" id="SSF69618">
    <property type="entry name" value="HemD-like"/>
    <property type="match status" value="1"/>
</dbReference>
<dbReference type="GO" id="GO:0004852">
    <property type="term" value="F:uroporphyrinogen-III synthase activity"/>
    <property type="evidence" value="ECO:0007669"/>
    <property type="project" value="InterPro"/>
</dbReference>
<reference evidence="2 3" key="1">
    <citation type="submission" date="2017-03" db="EMBL/GenBank/DDBJ databases">
        <authorList>
            <person name="Afonso C.L."/>
            <person name="Miller P.J."/>
            <person name="Scott M.A."/>
            <person name="Spackman E."/>
            <person name="Goraichik I."/>
            <person name="Dimitrov K.M."/>
            <person name="Suarez D.L."/>
            <person name="Swayne D.E."/>
        </authorList>
    </citation>
    <scope>NUCLEOTIDE SEQUENCE [LARGE SCALE GENOMIC DNA]</scope>
    <source>
        <strain evidence="2 3">CECT 8625</strain>
    </source>
</reference>
<dbReference type="OrthoDB" id="7204250at2"/>
<feature type="domain" description="Tetrapyrrole biosynthesis uroporphyrinogen III synthase" evidence="1">
    <location>
        <begin position="30"/>
        <end position="225"/>
    </location>
</feature>